<dbReference type="RefSeq" id="WP_125009894.1">
    <property type="nucleotide sequence ID" value="NZ_BHZK01000001.1"/>
</dbReference>
<dbReference type="AlphaFoldDB" id="A0AB38R5I3"/>
<evidence type="ECO:0000313" key="1">
    <source>
        <dbReference type="EMBL" id="UOE77915.1"/>
    </source>
</evidence>
<name>A0AB38R5I3_PARTM</name>
<accession>A0AB38R5I3</accession>
<organism evidence="1 2">
    <name type="scientific">Parageobacillus thermoglucosidasius</name>
    <name type="common">Geobacillus thermoglucosidasius</name>
    <dbReference type="NCBI Taxonomy" id="1426"/>
    <lineage>
        <taxon>Bacteria</taxon>
        <taxon>Bacillati</taxon>
        <taxon>Bacillota</taxon>
        <taxon>Bacilli</taxon>
        <taxon>Bacillales</taxon>
        <taxon>Anoxybacillaceae</taxon>
        <taxon>Parageobacillus</taxon>
    </lineage>
</organism>
<dbReference type="EMBL" id="CP063414">
    <property type="protein sequence ID" value="UOE77915.1"/>
    <property type="molecule type" value="Genomic_DNA"/>
</dbReference>
<evidence type="ECO:0000313" key="2">
    <source>
        <dbReference type="Proteomes" id="UP001058458"/>
    </source>
</evidence>
<reference evidence="1" key="1">
    <citation type="submission" date="2020-10" db="EMBL/GenBank/DDBJ databases">
        <authorList>
            <person name="Delgado J.A."/>
            <person name="Gonzalez J.M."/>
        </authorList>
    </citation>
    <scope>NUCLEOTIDE SEQUENCE</scope>
    <source>
        <strain evidence="1">23.6</strain>
    </source>
</reference>
<gene>
    <name evidence="1" type="ORF">IMI45_09210</name>
</gene>
<sequence>MSERQARRMRKEIVQAIAGKVERVRPAFYGKNLLKNVAVFLVRLTGRRIEEGMRNNFHKGLKSRGRYKNGNE</sequence>
<protein>
    <submittedName>
        <fullName evidence="1">Uncharacterized protein</fullName>
    </submittedName>
</protein>
<dbReference type="Proteomes" id="UP001058458">
    <property type="component" value="Chromosome"/>
</dbReference>
<proteinExistence type="predicted"/>